<dbReference type="Proteomes" id="UP000314982">
    <property type="component" value="Unassembled WGS sequence"/>
</dbReference>
<evidence type="ECO:0000259" key="1">
    <source>
        <dbReference type="SMART" id="SM00721"/>
    </source>
</evidence>
<dbReference type="SUPFAM" id="SSF103657">
    <property type="entry name" value="BAR/IMD domain-like"/>
    <property type="match status" value="1"/>
</dbReference>
<dbReference type="SMART" id="SM00721">
    <property type="entry name" value="BAR"/>
    <property type="match status" value="1"/>
</dbReference>
<reference evidence="2" key="2">
    <citation type="submission" date="2025-08" db="UniProtKB">
        <authorList>
            <consortium name="Ensembl"/>
        </authorList>
    </citation>
    <scope>IDENTIFICATION</scope>
</reference>
<keyword evidence="3" id="KW-1185">Reference proteome</keyword>
<organism evidence="2 3">
    <name type="scientific">Hucho hucho</name>
    <name type="common">huchen</name>
    <dbReference type="NCBI Taxonomy" id="62062"/>
    <lineage>
        <taxon>Eukaryota</taxon>
        <taxon>Metazoa</taxon>
        <taxon>Chordata</taxon>
        <taxon>Craniata</taxon>
        <taxon>Vertebrata</taxon>
        <taxon>Euteleostomi</taxon>
        <taxon>Actinopterygii</taxon>
        <taxon>Neopterygii</taxon>
        <taxon>Teleostei</taxon>
        <taxon>Protacanthopterygii</taxon>
        <taxon>Salmoniformes</taxon>
        <taxon>Salmonidae</taxon>
        <taxon>Salmoninae</taxon>
        <taxon>Hucho</taxon>
    </lineage>
</organism>
<dbReference type="Ensembl" id="ENSHHUT00000003022.1">
    <property type="protein sequence ID" value="ENSHHUP00000002919.1"/>
    <property type="gene ID" value="ENSHHUG00000001833.1"/>
</dbReference>
<dbReference type="InterPro" id="IPR004148">
    <property type="entry name" value="BAR_dom"/>
</dbReference>
<feature type="domain" description="BAR" evidence="1">
    <location>
        <begin position="1"/>
        <end position="203"/>
    </location>
</feature>
<proteinExistence type="predicted"/>
<reference evidence="2" key="3">
    <citation type="submission" date="2025-09" db="UniProtKB">
        <authorList>
            <consortium name="Ensembl"/>
        </authorList>
    </citation>
    <scope>IDENTIFICATION</scope>
</reference>
<dbReference type="InterPro" id="IPR027267">
    <property type="entry name" value="AH/BAR_dom_sf"/>
</dbReference>
<dbReference type="Gene3D" id="1.20.1270.60">
    <property type="entry name" value="Arfaptin homology (AH) domain/BAR domain"/>
    <property type="match status" value="1"/>
</dbReference>
<evidence type="ECO:0000313" key="3">
    <source>
        <dbReference type="Proteomes" id="UP000314982"/>
    </source>
</evidence>
<dbReference type="GeneTree" id="ENSGT00940000154737"/>
<accession>A0A4W5JSZ7</accession>
<dbReference type="Pfam" id="PF03114">
    <property type="entry name" value="BAR"/>
    <property type="match status" value="1"/>
</dbReference>
<protein>
    <recommendedName>
        <fullName evidence="1">BAR domain-containing protein</fullName>
    </recommendedName>
</protein>
<dbReference type="GO" id="GO:0005737">
    <property type="term" value="C:cytoplasm"/>
    <property type="evidence" value="ECO:0007669"/>
    <property type="project" value="InterPro"/>
</dbReference>
<evidence type="ECO:0000313" key="2">
    <source>
        <dbReference type="Ensembl" id="ENSHHUP00000002919.1"/>
    </source>
</evidence>
<dbReference type="AlphaFoldDB" id="A0A4W5JSZ7"/>
<name>A0A4W5JSZ7_9TELE</name>
<dbReference type="STRING" id="62062.ENSHHUP00000002919"/>
<sequence>FLQMEKKVDTTGRAVLDIMTKITEYLQPNPASRAKLSLIGTMSKIRGQEKGMGYPQAETLLGEAMQHFGRELGEQSCFGLALLDAGEAMGELGEVKDALDMEVKQNCIDPLQNLQEKDIKEIQVDNRTVLIRYRTHRKNTLKRFDLFLKINLQKLFNFIWQARQNVYNENEFGGQKLCIFKALDLSLKASVIQQLYLNPNWFSSK</sequence>
<reference evidence="3" key="1">
    <citation type="submission" date="2018-06" db="EMBL/GenBank/DDBJ databases">
        <title>Genome assembly of Danube salmon.</title>
        <authorList>
            <person name="Macqueen D.J."/>
            <person name="Gundappa M.K."/>
        </authorList>
    </citation>
    <scope>NUCLEOTIDE SEQUENCE [LARGE SCALE GENOMIC DNA]</scope>
</reference>